<comment type="caution">
    <text evidence="2">The sequence shown here is derived from an EMBL/GenBank/DDBJ whole genome shotgun (WGS) entry which is preliminary data.</text>
</comment>
<dbReference type="Proteomes" id="UP001140091">
    <property type="component" value="Unassembled WGS sequence"/>
</dbReference>
<feature type="region of interest" description="Disordered" evidence="1">
    <location>
        <begin position="1"/>
        <end position="34"/>
    </location>
</feature>
<feature type="region of interest" description="Disordered" evidence="1">
    <location>
        <begin position="152"/>
        <end position="196"/>
    </location>
</feature>
<dbReference type="OrthoDB" id="10438086at2759"/>
<accession>A0A9W8JKR1</accession>
<feature type="non-terminal residue" evidence="2">
    <location>
        <position position="1"/>
    </location>
</feature>
<evidence type="ECO:0000313" key="2">
    <source>
        <dbReference type="EMBL" id="KAJ2935563.1"/>
    </source>
</evidence>
<protein>
    <submittedName>
        <fullName evidence="2">Uncharacterized protein</fullName>
    </submittedName>
</protein>
<evidence type="ECO:0000313" key="3">
    <source>
        <dbReference type="Proteomes" id="UP001140091"/>
    </source>
</evidence>
<feature type="compositionally biased region" description="Basic and acidic residues" evidence="1">
    <location>
        <begin position="12"/>
        <end position="24"/>
    </location>
</feature>
<proteinExistence type="predicted"/>
<evidence type="ECO:0000256" key="1">
    <source>
        <dbReference type="SAM" id="MobiDB-lite"/>
    </source>
</evidence>
<feature type="compositionally biased region" description="Polar residues" evidence="1">
    <location>
        <begin position="112"/>
        <end position="122"/>
    </location>
</feature>
<dbReference type="EMBL" id="JANBPK010000470">
    <property type="protein sequence ID" value="KAJ2935563.1"/>
    <property type="molecule type" value="Genomic_DNA"/>
</dbReference>
<dbReference type="AlphaFoldDB" id="A0A9W8JKR1"/>
<feature type="region of interest" description="Disordered" evidence="1">
    <location>
        <begin position="55"/>
        <end position="129"/>
    </location>
</feature>
<keyword evidence="3" id="KW-1185">Reference proteome</keyword>
<feature type="compositionally biased region" description="Low complexity" evidence="1">
    <location>
        <begin position="1"/>
        <end position="11"/>
    </location>
</feature>
<name>A0A9W8JKR1_9AGAR</name>
<reference evidence="2" key="1">
    <citation type="submission" date="2022-06" db="EMBL/GenBank/DDBJ databases">
        <title>Genome Sequence of Candolleomyces eurysporus.</title>
        <authorList>
            <person name="Buettner E."/>
        </authorList>
    </citation>
    <scope>NUCLEOTIDE SEQUENCE</scope>
    <source>
        <strain evidence="2">VTCC 930004</strain>
    </source>
</reference>
<feature type="compositionally biased region" description="Polar residues" evidence="1">
    <location>
        <begin position="55"/>
        <end position="80"/>
    </location>
</feature>
<gene>
    <name evidence="2" type="ORF">H1R20_g1531</name>
</gene>
<sequence>MPAQQLSSSQESHSEPLPEERRDPTAQGPPTPTLTMIFIDHSYAVYNNYHNSQNQTTTETVNSNNHNSTRARNSTLNGDSRWSFRAEAPAQHPPASSTREYQLPTRPPVYSNGPQHFGSQQTPPSPANEFVPDGLFDRQHQHMNANHGRPLHPPACNGLSRSPHQRHNSWPPGTPYSGTHPAGSPSPGFESNPVTPQPCFPLLEGISIAPMLPATHPRNMQHLQTIF</sequence>
<organism evidence="2 3">
    <name type="scientific">Candolleomyces eurysporus</name>
    <dbReference type="NCBI Taxonomy" id="2828524"/>
    <lineage>
        <taxon>Eukaryota</taxon>
        <taxon>Fungi</taxon>
        <taxon>Dikarya</taxon>
        <taxon>Basidiomycota</taxon>
        <taxon>Agaricomycotina</taxon>
        <taxon>Agaricomycetes</taxon>
        <taxon>Agaricomycetidae</taxon>
        <taxon>Agaricales</taxon>
        <taxon>Agaricineae</taxon>
        <taxon>Psathyrellaceae</taxon>
        <taxon>Candolleomyces</taxon>
    </lineage>
</organism>